<keyword evidence="1 7" id="KW-0637">Prenyltransferase</keyword>
<dbReference type="RefSeq" id="WP_048570210.1">
    <property type="nucleotide sequence ID" value="NZ_LFVU01000024.1"/>
</dbReference>
<feature type="binding site" evidence="7">
    <location>
        <position position="121"/>
    </location>
    <ligand>
        <name>FMN</name>
        <dbReference type="ChEBI" id="CHEBI:58210"/>
    </ligand>
</feature>
<feature type="binding site" evidence="7">
    <location>
        <begin position="86"/>
        <end position="89"/>
    </location>
    <ligand>
        <name>FMN</name>
        <dbReference type="ChEBI" id="CHEBI:58210"/>
    </ligand>
</feature>
<dbReference type="PANTHER" id="PTHR43374">
    <property type="entry name" value="FLAVIN PRENYLTRANSFERASE"/>
    <property type="match status" value="1"/>
</dbReference>
<dbReference type="GO" id="GO:0016831">
    <property type="term" value="F:carboxy-lyase activity"/>
    <property type="evidence" value="ECO:0007669"/>
    <property type="project" value="TreeGrafter"/>
</dbReference>
<dbReference type="HAMAP" id="MF_01984">
    <property type="entry name" value="ubiX_pad"/>
    <property type="match status" value="1"/>
</dbReference>
<feature type="binding site" evidence="7">
    <location>
        <position position="167"/>
    </location>
    <ligand>
        <name>dimethylallyl phosphate</name>
        <dbReference type="ChEBI" id="CHEBI:88052"/>
    </ligand>
</feature>
<evidence type="ECO:0000256" key="2">
    <source>
        <dbReference type="ARBA" id="ARBA00022630"/>
    </source>
</evidence>
<name>A0A0J8DCX3_CLOCY</name>
<feature type="binding site" evidence="7">
    <location>
        <position position="35"/>
    </location>
    <ligand>
        <name>FMN</name>
        <dbReference type="ChEBI" id="CHEBI:58210"/>
    </ligand>
</feature>
<sequence length="186" mass="19993">MKVIVGVSGGSGAIYGVALLKVLKELGIETHLVVSTLGEHVVEHECGIKLDELKKLATYYHDNKNLAAPIASGSFKTDAMVIVPCSMKTVASVAYGLSDNLLTRAADVSIKENRKLIVVPRESPLSTIHLENMLKLSKLGVTVLPPSPGFYSQPESIGDIVALIVGRILDQLGIEHNLLKRWGEEA</sequence>
<feature type="binding site" evidence="7">
    <location>
        <begin position="9"/>
        <end position="11"/>
    </location>
    <ligand>
        <name>FMN</name>
        <dbReference type="ChEBI" id="CHEBI:58210"/>
    </ligand>
</feature>
<evidence type="ECO:0000256" key="3">
    <source>
        <dbReference type="ARBA" id="ARBA00022643"/>
    </source>
</evidence>
<dbReference type="FunFam" id="3.40.50.1950:FF:000001">
    <property type="entry name" value="Flavin prenyltransferase UbiX"/>
    <property type="match status" value="1"/>
</dbReference>
<feature type="binding site" evidence="7">
    <location>
        <position position="151"/>
    </location>
    <ligand>
        <name>dimethylallyl phosphate</name>
        <dbReference type="ChEBI" id="CHEBI:88052"/>
    </ligand>
</feature>
<dbReference type="NCBIfam" id="NF004685">
    <property type="entry name" value="PRK06029.1"/>
    <property type="match status" value="1"/>
</dbReference>
<comment type="caution">
    <text evidence="7">Lacks conserved residue(s) required for the propagation of feature annotation.</text>
</comment>
<keyword evidence="2 7" id="KW-0285">Flavoprotein</keyword>
<dbReference type="InterPro" id="IPR003382">
    <property type="entry name" value="Flavoprotein"/>
</dbReference>
<evidence type="ECO:0000256" key="5">
    <source>
        <dbReference type="ARBA" id="ARBA00050612"/>
    </source>
</evidence>
<dbReference type="EC" id="2.5.1.129" evidence="7"/>
<evidence type="ECO:0000256" key="6">
    <source>
        <dbReference type="ARBA" id="ARBA00060793"/>
    </source>
</evidence>
<evidence type="ECO:0000256" key="1">
    <source>
        <dbReference type="ARBA" id="ARBA00022602"/>
    </source>
</evidence>
<dbReference type="InterPro" id="IPR004507">
    <property type="entry name" value="UbiX-like"/>
</dbReference>
<comment type="catalytic activity">
    <reaction evidence="5 7">
        <text>dimethylallyl phosphate + FMNH2 = prenylated FMNH2 + phosphate</text>
        <dbReference type="Rhea" id="RHEA:37743"/>
        <dbReference type="ChEBI" id="CHEBI:43474"/>
        <dbReference type="ChEBI" id="CHEBI:57618"/>
        <dbReference type="ChEBI" id="CHEBI:87467"/>
        <dbReference type="ChEBI" id="CHEBI:88052"/>
        <dbReference type="EC" id="2.5.1.129"/>
    </reaction>
</comment>
<keyword evidence="4 7" id="KW-0808">Transferase</keyword>
<evidence type="ECO:0000313" key="9">
    <source>
        <dbReference type="EMBL" id="KMT22109.1"/>
    </source>
</evidence>
<dbReference type="Proteomes" id="UP000036756">
    <property type="component" value="Unassembled WGS sequence"/>
</dbReference>
<feature type="domain" description="Flavoprotein" evidence="8">
    <location>
        <begin position="1"/>
        <end position="172"/>
    </location>
</feature>
<dbReference type="Gene3D" id="3.40.50.1950">
    <property type="entry name" value="Flavin prenyltransferase-like"/>
    <property type="match status" value="1"/>
</dbReference>
<accession>A0A0J8DCX3</accession>
<evidence type="ECO:0000256" key="7">
    <source>
        <dbReference type="HAMAP-Rule" id="MF_01984"/>
    </source>
</evidence>
<keyword evidence="3 7" id="KW-0288">FMN</keyword>
<reference evidence="9 10" key="1">
    <citation type="submission" date="2015-06" db="EMBL/GenBank/DDBJ databases">
        <title>Draft genome sequence of the purine-degrading Clostridium cylindrosporum HC-1 (DSM 605).</title>
        <authorList>
            <person name="Poehlein A."/>
            <person name="Schiel-Bengelsdorf B."/>
            <person name="Bengelsdorf F."/>
            <person name="Daniel R."/>
            <person name="Duerre P."/>
        </authorList>
    </citation>
    <scope>NUCLEOTIDE SEQUENCE [LARGE SCALE GENOMIC DNA]</scope>
    <source>
        <strain evidence="9 10">DSM 605</strain>
    </source>
</reference>
<protein>
    <recommendedName>
        <fullName evidence="7">Flavin prenyltransferase UbiX</fullName>
        <ecNumber evidence="7">2.5.1.129</ecNumber>
    </recommendedName>
</protein>
<evidence type="ECO:0000313" key="10">
    <source>
        <dbReference type="Proteomes" id="UP000036756"/>
    </source>
</evidence>
<dbReference type="Pfam" id="PF02441">
    <property type="entry name" value="Flavoprotein"/>
    <property type="match status" value="1"/>
</dbReference>
<dbReference type="OrthoDB" id="9781577at2"/>
<organism evidence="9 10">
    <name type="scientific">Clostridium cylindrosporum DSM 605</name>
    <dbReference type="NCBI Taxonomy" id="1121307"/>
    <lineage>
        <taxon>Bacteria</taxon>
        <taxon>Bacillati</taxon>
        <taxon>Bacillota</taxon>
        <taxon>Clostridia</taxon>
        <taxon>Eubacteriales</taxon>
        <taxon>Clostridiaceae</taxon>
        <taxon>Clostridium</taxon>
    </lineage>
</organism>
<dbReference type="STRING" id="1121307.CLCY_4c00820"/>
<dbReference type="EMBL" id="LFVU01000024">
    <property type="protein sequence ID" value="KMT22109.1"/>
    <property type="molecule type" value="Genomic_DNA"/>
</dbReference>
<dbReference type="InterPro" id="IPR036551">
    <property type="entry name" value="Flavin_trans-like"/>
</dbReference>
<gene>
    <name evidence="7" type="primary">ubiX</name>
    <name evidence="9" type="ORF">CLCY_4c00820</name>
</gene>
<comment type="caution">
    <text evidence="9">The sequence shown here is derived from an EMBL/GenBank/DDBJ whole genome shotgun (WGS) entry which is preliminary data.</text>
</comment>
<evidence type="ECO:0000256" key="4">
    <source>
        <dbReference type="ARBA" id="ARBA00022679"/>
    </source>
</evidence>
<dbReference type="NCBIfam" id="TIGR00421">
    <property type="entry name" value="ubiX_pad"/>
    <property type="match status" value="1"/>
</dbReference>
<proteinExistence type="inferred from homology"/>
<comment type="function">
    <text evidence="7">Flavin prenyltransferase that catalyzes the synthesis of the prenylated FMN cofactor (prenyl-FMN) for 4-hydroxy-3-polyprenylbenzoic acid decarboxylase UbiD. The prenyltransferase is metal-independent and links a dimethylallyl moiety from dimethylallyl monophosphate (DMAP) to the flavin N5 and C6 atoms of FMN.</text>
</comment>
<dbReference type="PATRIC" id="fig|1121307.3.peg.1734"/>
<dbReference type="AlphaFoldDB" id="A0A0J8DCX3"/>
<keyword evidence="10" id="KW-1185">Reference proteome</keyword>
<evidence type="ECO:0000259" key="8">
    <source>
        <dbReference type="Pfam" id="PF02441"/>
    </source>
</evidence>
<comment type="similarity">
    <text evidence="6 7">Belongs to the UbiX/PAD1 family.</text>
</comment>
<dbReference type="PANTHER" id="PTHR43374:SF1">
    <property type="entry name" value="FLAVIN PRENYLTRANSFERASE PAD1, MITOCHONDRIAL"/>
    <property type="match status" value="1"/>
</dbReference>
<dbReference type="GO" id="GO:0106141">
    <property type="term" value="F:flavin prenyltransferase activity"/>
    <property type="evidence" value="ECO:0007669"/>
    <property type="project" value="UniProtKB-EC"/>
</dbReference>
<keyword evidence="9" id="KW-0456">Lyase</keyword>
<dbReference type="SUPFAM" id="SSF52507">
    <property type="entry name" value="Homo-oligomeric flavin-containing Cys decarboxylases, HFCD"/>
    <property type="match status" value="1"/>
</dbReference>